<evidence type="ECO:0000259" key="3">
    <source>
        <dbReference type="SMART" id="SM00499"/>
    </source>
</evidence>
<dbReference type="Pfam" id="PF14547">
    <property type="entry name" value="Hydrophob_seed"/>
    <property type="match status" value="1"/>
</dbReference>
<dbReference type="InterPro" id="IPR036312">
    <property type="entry name" value="Bifun_inhib/LTP/seed_sf"/>
</dbReference>
<dbReference type="AlphaFoldDB" id="A0A2U1PU47"/>
<reference evidence="4 5" key="1">
    <citation type="journal article" date="2018" name="Mol. Plant">
        <title>The genome of Artemisia annua provides insight into the evolution of Asteraceae family and artemisinin biosynthesis.</title>
        <authorList>
            <person name="Shen Q."/>
            <person name="Zhang L."/>
            <person name="Liao Z."/>
            <person name="Wang S."/>
            <person name="Yan T."/>
            <person name="Shi P."/>
            <person name="Liu M."/>
            <person name="Fu X."/>
            <person name="Pan Q."/>
            <person name="Wang Y."/>
            <person name="Lv Z."/>
            <person name="Lu X."/>
            <person name="Zhang F."/>
            <person name="Jiang W."/>
            <person name="Ma Y."/>
            <person name="Chen M."/>
            <person name="Hao X."/>
            <person name="Li L."/>
            <person name="Tang Y."/>
            <person name="Lv G."/>
            <person name="Zhou Y."/>
            <person name="Sun X."/>
            <person name="Brodelius P.E."/>
            <person name="Rose J.K.C."/>
            <person name="Tang K."/>
        </authorList>
    </citation>
    <scope>NUCLEOTIDE SEQUENCE [LARGE SCALE GENOMIC DNA]</scope>
    <source>
        <strain evidence="5">cv. Huhao1</strain>
        <tissue evidence="4">Leaf</tissue>
    </source>
</reference>
<dbReference type="Gene3D" id="1.10.110.10">
    <property type="entry name" value="Plant lipid-transfer and hydrophobic proteins"/>
    <property type="match status" value="1"/>
</dbReference>
<name>A0A2U1PU47_ARTAN</name>
<dbReference type="STRING" id="35608.A0A2U1PU47"/>
<feature type="region of interest" description="Disordered" evidence="2">
    <location>
        <begin position="1"/>
        <end position="26"/>
    </location>
</feature>
<dbReference type="PANTHER" id="PTHR31731">
    <property type="match status" value="1"/>
</dbReference>
<dbReference type="SMART" id="SM00499">
    <property type="entry name" value="AAI"/>
    <property type="match status" value="1"/>
</dbReference>
<keyword evidence="1" id="KW-0732">Signal</keyword>
<feature type="compositionally biased region" description="Low complexity" evidence="2">
    <location>
        <begin position="8"/>
        <end position="17"/>
    </location>
</feature>
<evidence type="ECO:0000256" key="1">
    <source>
        <dbReference type="ARBA" id="ARBA00022729"/>
    </source>
</evidence>
<dbReference type="Proteomes" id="UP000245207">
    <property type="component" value="Unassembled WGS sequence"/>
</dbReference>
<dbReference type="SUPFAM" id="SSF47699">
    <property type="entry name" value="Bifunctional inhibitor/lipid-transfer protein/seed storage 2S albumin"/>
    <property type="match status" value="1"/>
</dbReference>
<organism evidence="4 5">
    <name type="scientific">Artemisia annua</name>
    <name type="common">Sweet wormwood</name>
    <dbReference type="NCBI Taxonomy" id="35608"/>
    <lineage>
        <taxon>Eukaryota</taxon>
        <taxon>Viridiplantae</taxon>
        <taxon>Streptophyta</taxon>
        <taxon>Embryophyta</taxon>
        <taxon>Tracheophyta</taxon>
        <taxon>Spermatophyta</taxon>
        <taxon>Magnoliopsida</taxon>
        <taxon>eudicotyledons</taxon>
        <taxon>Gunneridae</taxon>
        <taxon>Pentapetalae</taxon>
        <taxon>asterids</taxon>
        <taxon>campanulids</taxon>
        <taxon>Asterales</taxon>
        <taxon>Asteraceae</taxon>
        <taxon>Asteroideae</taxon>
        <taxon>Anthemideae</taxon>
        <taxon>Artemisiinae</taxon>
        <taxon>Artemisia</taxon>
    </lineage>
</organism>
<sequence length="111" mass="11371">MEVVKVDSSGCSTCSSPTPKPKPSGATCPKDVLKLGVCANVLGSLLGVVIGDPPVKPCCSLIEGLVDLEAAVCLCTAIKANILGINLNVPLSLSFLLNVCSKKLPKDFQCA</sequence>
<dbReference type="EMBL" id="PKPP01000733">
    <property type="protein sequence ID" value="PWA89279.1"/>
    <property type="molecule type" value="Genomic_DNA"/>
</dbReference>
<keyword evidence="5" id="KW-1185">Reference proteome</keyword>
<gene>
    <name evidence="4" type="ORF">CTI12_AA034570</name>
</gene>
<protein>
    <submittedName>
        <fullName evidence="4">Bifunctional inhibitor/lipid-transfer protein/seed storage 2S albumin superfamily protein</fullName>
    </submittedName>
</protein>
<dbReference type="OrthoDB" id="696558at2759"/>
<evidence type="ECO:0000256" key="2">
    <source>
        <dbReference type="SAM" id="MobiDB-lite"/>
    </source>
</evidence>
<evidence type="ECO:0000313" key="5">
    <source>
        <dbReference type="Proteomes" id="UP000245207"/>
    </source>
</evidence>
<dbReference type="InterPro" id="IPR027923">
    <property type="entry name" value="Hydrophob_seed_dom"/>
</dbReference>
<accession>A0A2U1PU47</accession>
<dbReference type="CDD" id="cd01958">
    <property type="entry name" value="HPS_like"/>
    <property type="match status" value="1"/>
</dbReference>
<dbReference type="InterPro" id="IPR051636">
    <property type="entry name" value="Plant_LTP/defense-related"/>
</dbReference>
<dbReference type="FunFam" id="1.10.110.10:FF:000003">
    <property type="entry name" value="pEARLI1-like lipid transfer protein 1"/>
    <property type="match status" value="1"/>
</dbReference>
<comment type="caution">
    <text evidence="4">The sequence shown here is derived from an EMBL/GenBank/DDBJ whole genome shotgun (WGS) entry which is preliminary data.</text>
</comment>
<proteinExistence type="predicted"/>
<feature type="domain" description="Bifunctional inhibitor/plant lipid transfer protein/seed storage helical" evidence="3">
    <location>
        <begin position="28"/>
        <end position="110"/>
    </location>
</feature>
<dbReference type="InterPro" id="IPR016140">
    <property type="entry name" value="Bifunc_inhib/LTP/seed_store"/>
</dbReference>
<evidence type="ECO:0000313" key="4">
    <source>
        <dbReference type="EMBL" id="PWA89279.1"/>
    </source>
</evidence>